<keyword evidence="5" id="KW-1185">Reference proteome</keyword>
<gene>
    <name evidence="4" type="ORF">SLS56_002254</name>
</gene>
<dbReference type="InterPro" id="IPR012338">
    <property type="entry name" value="Beta-lactam/transpept-like"/>
</dbReference>
<evidence type="ECO:0000256" key="2">
    <source>
        <dbReference type="ARBA" id="ARBA00022801"/>
    </source>
</evidence>
<dbReference type="Proteomes" id="UP001521116">
    <property type="component" value="Unassembled WGS sequence"/>
</dbReference>
<dbReference type="InterPro" id="IPR050789">
    <property type="entry name" value="Diverse_Enzym_Activities"/>
</dbReference>
<name>A0ABR3T5Y7_9PEZI</name>
<proteinExistence type="inferred from homology"/>
<dbReference type="Gene3D" id="3.40.710.10">
    <property type="entry name" value="DD-peptidase/beta-lactamase superfamily"/>
    <property type="match status" value="1"/>
</dbReference>
<accession>A0ABR3T5Y7</accession>
<comment type="caution">
    <text evidence="4">The sequence shown here is derived from an EMBL/GenBank/DDBJ whole genome shotgun (WGS) entry which is preliminary data.</text>
</comment>
<evidence type="ECO:0000313" key="5">
    <source>
        <dbReference type="Proteomes" id="UP001521116"/>
    </source>
</evidence>
<dbReference type="SUPFAM" id="SSF56601">
    <property type="entry name" value="beta-lactamase/transpeptidase-like"/>
    <property type="match status" value="1"/>
</dbReference>
<dbReference type="EMBL" id="JAJVDC020000015">
    <property type="protein sequence ID" value="KAL1634561.1"/>
    <property type="molecule type" value="Genomic_DNA"/>
</dbReference>
<feature type="domain" description="Beta-lactamase-related" evidence="3">
    <location>
        <begin position="55"/>
        <end position="225"/>
    </location>
</feature>
<dbReference type="PANTHER" id="PTHR43283">
    <property type="entry name" value="BETA-LACTAMASE-RELATED"/>
    <property type="match status" value="1"/>
</dbReference>
<evidence type="ECO:0000256" key="1">
    <source>
        <dbReference type="ARBA" id="ARBA00009009"/>
    </source>
</evidence>
<keyword evidence="2" id="KW-0378">Hydrolase</keyword>
<dbReference type="Pfam" id="PF00144">
    <property type="entry name" value="Beta-lactamase"/>
    <property type="match status" value="1"/>
</dbReference>
<dbReference type="InterPro" id="IPR001466">
    <property type="entry name" value="Beta-lactam-related"/>
</dbReference>
<protein>
    <recommendedName>
        <fullName evidence="3">Beta-lactamase-related domain-containing protein</fullName>
    </recommendedName>
</protein>
<evidence type="ECO:0000313" key="4">
    <source>
        <dbReference type="EMBL" id="KAL1634561.1"/>
    </source>
</evidence>
<evidence type="ECO:0000259" key="3">
    <source>
        <dbReference type="Pfam" id="PF00144"/>
    </source>
</evidence>
<reference evidence="4 5" key="1">
    <citation type="submission" date="2024-02" db="EMBL/GenBank/DDBJ databases">
        <title>De novo assembly and annotation of 12 fungi associated with fruit tree decline syndrome in Ontario, Canada.</title>
        <authorList>
            <person name="Sulman M."/>
            <person name="Ellouze W."/>
            <person name="Ilyukhin E."/>
        </authorList>
    </citation>
    <scope>NUCLEOTIDE SEQUENCE [LARGE SCALE GENOMIC DNA]</scope>
    <source>
        <strain evidence="4 5">M1-105</strain>
    </source>
</reference>
<sequence>MSSFEDLIDKATTPGDDQIMQGVLLHAIDGKASASRGEPGQTTTPSADIATAFGIPLLFEPGDGWAYGGGLDWAGVAVERALRAAAGGGAELEDYVQERVFGPLGLRDSTFRLKSREGVRERLVEMALKDGGGAVYGVEGVKGLVPAEGAMVGLADPVAECLGGSGLYSSVPDFLALLRDLLAPEPKLLRKETVDQMFEPQMERGGKAQEMLAGNPWMYSSMTGGATQEGTEVLIKAFLQEVWRRSG</sequence>
<dbReference type="PANTHER" id="PTHR43283:SF17">
    <property type="entry name" value="(LOVD), PUTATIVE (AFU_ORTHOLOGUE AFUA_5G00920)-RELATED"/>
    <property type="match status" value="1"/>
</dbReference>
<organism evidence="4 5">
    <name type="scientific">Neofusicoccum ribis</name>
    <dbReference type="NCBI Taxonomy" id="45134"/>
    <lineage>
        <taxon>Eukaryota</taxon>
        <taxon>Fungi</taxon>
        <taxon>Dikarya</taxon>
        <taxon>Ascomycota</taxon>
        <taxon>Pezizomycotina</taxon>
        <taxon>Dothideomycetes</taxon>
        <taxon>Dothideomycetes incertae sedis</taxon>
        <taxon>Botryosphaeriales</taxon>
        <taxon>Botryosphaeriaceae</taxon>
        <taxon>Neofusicoccum</taxon>
    </lineage>
</organism>
<comment type="similarity">
    <text evidence="1">Belongs to the class-A beta-lactamase family.</text>
</comment>